<gene>
    <name evidence="3" type="ORF">HJ588_02335</name>
</gene>
<dbReference type="RefSeq" id="WP_171151575.1">
    <property type="nucleotide sequence ID" value="NZ_JABENB010000001.1"/>
</dbReference>
<dbReference type="Proteomes" id="UP000557772">
    <property type="component" value="Unassembled WGS sequence"/>
</dbReference>
<comment type="caution">
    <text evidence="3">The sequence shown here is derived from an EMBL/GenBank/DDBJ whole genome shotgun (WGS) entry which is preliminary data.</text>
</comment>
<dbReference type="PANTHER" id="PTHR33392">
    <property type="entry name" value="POLYISOPRENYL-TEICHOIC ACID--PEPTIDOGLYCAN TEICHOIC ACID TRANSFERASE TAGU"/>
    <property type="match status" value="1"/>
</dbReference>
<accession>A0A849AFT3</accession>
<evidence type="ECO:0000259" key="2">
    <source>
        <dbReference type="Pfam" id="PF13399"/>
    </source>
</evidence>
<name>A0A849AFT3_9MICO</name>
<feature type="domain" description="LytR/CpsA/Psr regulator C-terminal" evidence="2">
    <location>
        <begin position="157"/>
        <end position="244"/>
    </location>
</feature>
<feature type="domain" description="LytR/CpsA/Psr regulator C-terminal" evidence="2">
    <location>
        <begin position="56"/>
        <end position="144"/>
    </location>
</feature>
<dbReference type="AlphaFoldDB" id="A0A849AFT3"/>
<reference evidence="3 4" key="1">
    <citation type="submission" date="2020-05" db="EMBL/GenBank/DDBJ databases">
        <title>Flexivirga sp. ID2601S isolated from air conditioner.</title>
        <authorList>
            <person name="Kim D.H."/>
        </authorList>
    </citation>
    <scope>NUCLEOTIDE SEQUENCE [LARGE SCALE GENOMIC DNA]</scope>
    <source>
        <strain evidence="3 4">ID2601S</strain>
    </source>
</reference>
<keyword evidence="1" id="KW-0732">Signal</keyword>
<protein>
    <submittedName>
        <fullName evidence="3">LytR C-terminal domain-containing protein</fullName>
    </submittedName>
</protein>
<sequence length="269" mass="27743">MGHSTRRAAVAATAIAIALPTFAACGGSGGNDKKAEAPSTCVPSPTPTMKIGLGTIYVNVWNAGGKDGLAATVAQQLGWRGLHVIDTGNDPEAGSAKPPTTAQIRFGPGGRQIALTLATQVKDAQLVQDNRTNPTVDLVLGNKFALIPMPPTAASAVTVNVYNAYVLPGTAGTLAAEMRKRGFKVGQVGNDPKSGFYPDNATAIRYGSQGEPDARRVKLQVKDAKMINDGRKGTTVDLVIGSKWKDDTVVPVAQATVPPTPSPTSSPGC</sequence>
<dbReference type="Pfam" id="PF13399">
    <property type="entry name" value="LytR_C"/>
    <property type="match status" value="2"/>
</dbReference>
<evidence type="ECO:0000313" key="3">
    <source>
        <dbReference type="EMBL" id="NNG38111.1"/>
    </source>
</evidence>
<dbReference type="InterPro" id="IPR050922">
    <property type="entry name" value="LytR/CpsA/Psr_CW_biosynth"/>
</dbReference>
<organism evidence="3 4">
    <name type="scientific">Flexivirga aerilata</name>
    <dbReference type="NCBI Taxonomy" id="1656889"/>
    <lineage>
        <taxon>Bacteria</taxon>
        <taxon>Bacillati</taxon>
        <taxon>Actinomycetota</taxon>
        <taxon>Actinomycetes</taxon>
        <taxon>Micrococcales</taxon>
        <taxon>Dermacoccaceae</taxon>
        <taxon>Flexivirga</taxon>
    </lineage>
</organism>
<dbReference type="Gene3D" id="3.30.70.2390">
    <property type="match status" value="2"/>
</dbReference>
<feature type="signal peptide" evidence="1">
    <location>
        <begin position="1"/>
        <end position="23"/>
    </location>
</feature>
<dbReference type="InterPro" id="IPR027381">
    <property type="entry name" value="LytR/CpsA/Psr_C"/>
</dbReference>
<feature type="chain" id="PRO_5032616968" evidence="1">
    <location>
        <begin position="24"/>
        <end position="269"/>
    </location>
</feature>
<dbReference type="PANTHER" id="PTHR33392:SF6">
    <property type="entry name" value="POLYISOPRENYL-TEICHOIC ACID--PEPTIDOGLYCAN TEICHOIC ACID TRANSFERASE TAGU"/>
    <property type="match status" value="1"/>
</dbReference>
<dbReference type="PROSITE" id="PS51257">
    <property type="entry name" value="PROKAR_LIPOPROTEIN"/>
    <property type="match status" value="1"/>
</dbReference>
<dbReference type="EMBL" id="JABENB010000001">
    <property type="protein sequence ID" value="NNG38111.1"/>
    <property type="molecule type" value="Genomic_DNA"/>
</dbReference>
<proteinExistence type="predicted"/>
<keyword evidence="4" id="KW-1185">Reference proteome</keyword>
<evidence type="ECO:0000313" key="4">
    <source>
        <dbReference type="Proteomes" id="UP000557772"/>
    </source>
</evidence>
<evidence type="ECO:0000256" key="1">
    <source>
        <dbReference type="SAM" id="SignalP"/>
    </source>
</evidence>